<feature type="compositionally biased region" description="Low complexity" evidence="1">
    <location>
        <begin position="17"/>
        <end position="30"/>
    </location>
</feature>
<feature type="compositionally biased region" description="Low complexity" evidence="1">
    <location>
        <begin position="160"/>
        <end position="180"/>
    </location>
</feature>
<keyword evidence="2" id="KW-0812">Transmembrane</keyword>
<feature type="transmembrane region" description="Helical" evidence="2">
    <location>
        <begin position="337"/>
        <end position="362"/>
    </location>
</feature>
<feature type="transmembrane region" description="Helical" evidence="2">
    <location>
        <begin position="692"/>
        <end position="715"/>
    </location>
</feature>
<protein>
    <submittedName>
        <fullName evidence="3">Uncharacterized protein</fullName>
    </submittedName>
</protein>
<reference evidence="3 4" key="1">
    <citation type="journal article" date="2015" name="Genome Biol. Evol.">
        <title>Comparative Genomics of a Bacterivorous Green Alga Reveals Evolutionary Causalities and Consequences of Phago-Mixotrophic Mode of Nutrition.</title>
        <authorList>
            <person name="Burns J.A."/>
            <person name="Paasch A."/>
            <person name="Narechania A."/>
            <person name="Kim E."/>
        </authorList>
    </citation>
    <scope>NUCLEOTIDE SEQUENCE [LARGE SCALE GENOMIC DNA]</scope>
    <source>
        <strain evidence="3 4">PLY_AMNH</strain>
    </source>
</reference>
<proteinExistence type="predicted"/>
<evidence type="ECO:0000256" key="2">
    <source>
        <dbReference type="SAM" id="Phobius"/>
    </source>
</evidence>
<evidence type="ECO:0000313" key="4">
    <source>
        <dbReference type="Proteomes" id="UP001190700"/>
    </source>
</evidence>
<gene>
    <name evidence="3" type="ORF">CYMTET_42061</name>
</gene>
<evidence type="ECO:0000256" key="1">
    <source>
        <dbReference type="SAM" id="MobiDB-lite"/>
    </source>
</evidence>
<evidence type="ECO:0000313" key="3">
    <source>
        <dbReference type="EMBL" id="KAK3248476.1"/>
    </source>
</evidence>
<feature type="region of interest" description="Disordered" evidence="1">
    <location>
        <begin position="415"/>
        <end position="473"/>
    </location>
</feature>
<feature type="transmembrane region" description="Helical" evidence="2">
    <location>
        <begin position="547"/>
        <end position="573"/>
    </location>
</feature>
<dbReference type="EMBL" id="LGRX02028049">
    <property type="protein sequence ID" value="KAK3248476.1"/>
    <property type="molecule type" value="Genomic_DNA"/>
</dbReference>
<keyword evidence="2" id="KW-1133">Transmembrane helix</keyword>
<feature type="transmembrane region" description="Helical" evidence="2">
    <location>
        <begin position="593"/>
        <end position="617"/>
    </location>
</feature>
<feature type="region of interest" description="Disordered" evidence="1">
    <location>
        <begin position="1"/>
        <end position="34"/>
    </location>
</feature>
<sequence length="911" mass="100978">MAASARVAPSARKDNAADNTVDNADDNTAAPCDDPIELDDESRTGILQADLFGLSMLLFWTLSALSLPIPAAGWAEEAFLWERWAPLVTVFVAVSQVYVARSGVKLLKRRYVDHLKELSSILHISPRGRVVCSLKDIVEREGLEAVGEVAEEVAEEVGAEETAQGVAEEATSSASASTSTMVGEEAEKEDILTRLKSAGEDILTRLKSAGEDILTRRMPSDCCPSAGLVQCCLPFVLRRQTDTLFYIMAFGLYVVAPLLFLLALSLRLRTMRSEQVSDGVPAKLRAKHQRESTNSLRFLRFFSALSALWGLCDAVGYTGGDIEWLPDSDSFYLKTYVGLSATQLIILACSVVAVTIVLWMFLGARSCYNELLIDDSNSKSESRYRFSLKNLRGKERYKFFNVVHDVKDRGLSGEFASVESEKEEEPVSTKEEVSPYIAQPETDPETDPETAKPETDPTSESLELHRNYEEDSPITTEARTIKTRIIEQVADQLEENFDFLEGNDTVKKLSDYSGTILPSIVSQLILPEIPKVLVVPVYVFSNFCYDFAFNGLMVTLLLLTFPIVFAGFSGCWYRTHISSDDEAKCSGNFSMDVLVFVNGLSHGAFIVIFISSMYSLYNINIKVARDKLDSFFNPTGVLHGDELKLLGTASNAWNQMKTLVSDLDFLDTQAGVDKVLQWHDARCVMQATLWDVHVALGGPFLFHVFLAGIAQLWLISLRAWGTPEGDVQDYVPTAFWIWLACVYFTLVIPIILTLSYLIQMLKDLDALALPLQQVIPETSPFSVWANLELTKTSIAGILSDSNGDKESATQAVNSAKEGIEQIVQTSRLLLQWWNLPQQTAPWLSIRALTWARRAYIAFSVYIAGIFAVGFELKLTPIIGNENSGYALDMPYIGMALKVLLPGLLEDSDDNE</sequence>
<feature type="transmembrane region" description="Helical" evidence="2">
    <location>
        <begin position="854"/>
        <end position="872"/>
    </location>
</feature>
<feature type="region of interest" description="Disordered" evidence="1">
    <location>
        <begin position="159"/>
        <end position="180"/>
    </location>
</feature>
<name>A0AAE0C4U7_9CHLO</name>
<dbReference type="Proteomes" id="UP001190700">
    <property type="component" value="Unassembled WGS sequence"/>
</dbReference>
<organism evidence="3 4">
    <name type="scientific">Cymbomonas tetramitiformis</name>
    <dbReference type="NCBI Taxonomy" id="36881"/>
    <lineage>
        <taxon>Eukaryota</taxon>
        <taxon>Viridiplantae</taxon>
        <taxon>Chlorophyta</taxon>
        <taxon>Pyramimonadophyceae</taxon>
        <taxon>Pyramimonadales</taxon>
        <taxon>Pyramimonadaceae</taxon>
        <taxon>Cymbomonas</taxon>
    </lineage>
</organism>
<feature type="transmembrane region" description="Helical" evidence="2">
    <location>
        <begin position="243"/>
        <end position="264"/>
    </location>
</feature>
<keyword evidence="4" id="KW-1185">Reference proteome</keyword>
<accession>A0AAE0C4U7</accession>
<comment type="caution">
    <text evidence="3">The sequence shown here is derived from an EMBL/GenBank/DDBJ whole genome shotgun (WGS) entry which is preliminary data.</text>
</comment>
<feature type="transmembrane region" description="Helical" evidence="2">
    <location>
        <begin position="735"/>
        <end position="758"/>
    </location>
</feature>
<feature type="transmembrane region" description="Helical" evidence="2">
    <location>
        <begin position="298"/>
        <end position="317"/>
    </location>
</feature>
<dbReference type="AlphaFoldDB" id="A0AAE0C4U7"/>
<keyword evidence="2" id="KW-0472">Membrane</keyword>